<dbReference type="EMBL" id="JAPQFJ010000004">
    <property type="protein sequence ID" value="MCY6958017.1"/>
    <property type="molecule type" value="Genomic_DNA"/>
</dbReference>
<evidence type="ECO:0008006" key="4">
    <source>
        <dbReference type="Google" id="ProtNLM"/>
    </source>
</evidence>
<evidence type="ECO:0000256" key="1">
    <source>
        <dbReference type="SAM" id="Coils"/>
    </source>
</evidence>
<proteinExistence type="predicted"/>
<organism evidence="2 3">
    <name type="scientific">Clostridium brassicae</name>
    <dbReference type="NCBI Taxonomy" id="2999072"/>
    <lineage>
        <taxon>Bacteria</taxon>
        <taxon>Bacillati</taxon>
        <taxon>Bacillota</taxon>
        <taxon>Clostridia</taxon>
        <taxon>Eubacteriales</taxon>
        <taxon>Clostridiaceae</taxon>
        <taxon>Clostridium</taxon>
    </lineage>
</organism>
<evidence type="ECO:0000313" key="3">
    <source>
        <dbReference type="Proteomes" id="UP001144612"/>
    </source>
</evidence>
<reference evidence="2" key="1">
    <citation type="submission" date="2022-12" db="EMBL/GenBank/DDBJ databases">
        <title>Clostridium sp. nov., isolated from industrial wastewater.</title>
        <authorList>
            <person name="Jiayan W."/>
        </authorList>
    </citation>
    <scope>NUCLEOTIDE SEQUENCE</scope>
    <source>
        <strain evidence="2">ZC22-4</strain>
    </source>
</reference>
<dbReference type="RefSeq" id="WP_268060430.1">
    <property type="nucleotide sequence ID" value="NZ_JAPQFJ010000004.1"/>
</dbReference>
<feature type="coiled-coil region" evidence="1">
    <location>
        <begin position="27"/>
        <end position="87"/>
    </location>
</feature>
<keyword evidence="3" id="KW-1185">Reference proteome</keyword>
<name>A0ABT4D6V0_9CLOT</name>
<comment type="caution">
    <text evidence="2">The sequence shown here is derived from an EMBL/GenBank/DDBJ whole genome shotgun (WGS) entry which is preliminary data.</text>
</comment>
<dbReference type="InterPro" id="IPR036689">
    <property type="entry name" value="ESAT-6-like_sf"/>
</dbReference>
<accession>A0ABT4D6V0</accession>
<evidence type="ECO:0000313" key="2">
    <source>
        <dbReference type="EMBL" id="MCY6958017.1"/>
    </source>
</evidence>
<keyword evidence="1" id="KW-0175">Coiled coil</keyword>
<dbReference type="SUPFAM" id="SSF140453">
    <property type="entry name" value="EsxAB dimer-like"/>
    <property type="match status" value="1"/>
</dbReference>
<sequence length="102" mass="12164">MGFWKDDTIKFDYASVQKAYTIMHQIYEDADKLLEQLEKDSKDAEDKMKGEYREAYSDKSEDVFKELKKSIKNIDKLSRKVEQTSKDFLEKDMEIAKSYRKS</sequence>
<gene>
    <name evidence="2" type="ORF">OW729_05280</name>
</gene>
<dbReference type="Proteomes" id="UP001144612">
    <property type="component" value="Unassembled WGS sequence"/>
</dbReference>
<protein>
    <recommendedName>
        <fullName evidence="4">WXG100 family type VII secretion target</fullName>
    </recommendedName>
</protein>
<dbReference type="Gene3D" id="1.10.287.1060">
    <property type="entry name" value="ESAT-6-like"/>
    <property type="match status" value="1"/>
</dbReference>